<sequence length="47" mass="5645">MLFLHEEKAVFLIESLFNSFFYLIGVSLYFIKRVPDNIKQAPFNQYL</sequence>
<protein>
    <submittedName>
        <fullName evidence="2">Uncharacterized protein</fullName>
    </submittedName>
</protein>
<evidence type="ECO:0000256" key="1">
    <source>
        <dbReference type="SAM" id="Phobius"/>
    </source>
</evidence>
<name>A0A4R2LWY2_9BACE</name>
<accession>A0A4R2LWY2</accession>
<keyword evidence="1" id="KW-1133">Transmembrane helix</keyword>
<gene>
    <name evidence="2" type="ORF">EV202_102115</name>
</gene>
<keyword evidence="1" id="KW-0812">Transmembrane</keyword>
<dbReference type="Proteomes" id="UP000295600">
    <property type="component" value="Unassembled WGS sequence"/>
</dbReference>
<keyword evidence="1" id="KW-0472">Membrane</keyword>
<comment type="caution">
    <text evidence="2">The sequence shown here is derived from an EMBL/GenBank/DDBJ whole genome shotgun (WGS) entry which is preliminary data.</text>
</comment>
<feature type="transmembrane region" description="Helical" evidence="1">
    <location>
        <begin position="12"/>
        <end position="31"/>
    </location>
</feature>
<evidence type="ECO:0000313" key="2">
    <source>
        <dbReference type="EMBL" id="TCO96013.1"/>
    </source>
</evidence>
<proteinExistence type="predicted"/>
<organism evidence="2 3">
    <name type="scientific">Prevotella heparinolytica</name>
    <dbReference type="NCBI Taxonomy" id="28113"/>
    <lineage>
        <taxon>Bacteria</taxon>
        <taxon>Pseudomonadati</taxon>
        <taxon>Bacteroidota</taxon>
        <taxon>Bacteroidia</taxon>
        <taxon>Bacteroidales</taxon>
        <taxon>Bacteroidaceae</taxon>
        <taxon>Bacteroides</taxon>
    </lineage>
</organism>
<reference evidence="2 3" key="1">
    <citation type="submission" date="2019-03" db="EMBL/GenBank/DDBJ databases">
        <title>Genomic Encyclopedia of Type Strains, Phase IV (KMG-IV): sequencing the most valuable type-strain genomes for metagenomic binning, comparative biology and taxonomic classification.</title>
        <authorList>
            <person name="Goeker M."/>
        </authorList>
    </citation>
    <scope>NUCLEOTIDE SEQUENCE [LARGE SCALE GENOMIC DNA]</scope>
    <source>
        <strain evidence="2 3">DSM 23917</strain>
    </source>
</reference>
<evidence type="ECO:0000313" key="3">
    <source>
        <dbReference type="Proteomes" id="UP000295600"/>
    </source>
</evidence>
<dbReference type="EMBL" id="SLXB01000002">
    <property type="protein sequence ID" value="TCO96013.1"/>
    <property type="molecule type" value="Genomic_DNA"/>
</dbReference>
<dbReference type="AlphaFoldDB" id="A0A4R2LWY2"/>